<evidence type="ECO:0000313" key="1">
    <source>
        <dbReference type="EMBL" id="GJE65870.1"/>
    </source>
</evidence>
<proteinExistence type="predicted"/>
<reference evidence="1" key="1">
    <citation type="journal article" date="2021" name="Front. Microbiol.">
        <title>Comprehensive Comparative Genomics and Phenotyping of Methylobacterium Species.</title>
        <authorList>
            <person name="Alessa O."/>
            <person name="Ogura Y."/>
            <person name="Fujitani Y."/>
            <person name="Takami H."/>
            <person name="Hayashi T."/>
            <person name="Sahin N."/>
            <person name="Tani A."/>
        </authorList>
    </citation>
    <scope>NUCLEOTIDE SEQUENCE</scope>
    <source>
        <strain evidence="1">NBRC 15686</strain>
    </source>
</reference>
<sequence>MVILELRTAPLRWPFGEHDGVREAGAGSYRILYQVEPESDISEGDVVVLRVFGPRQDRSDLLRGS</sequence>
<comment type="caution">
    <text evidence="1">The sequence shown here is derived from an EMBL/GenBank/DDBJ whole genome shotgun (WGS) entry which is preliminary data.</text>
</comment>
<name>A0ABQ4UJA8_9HYPH</name>
<protein>
    <submittedName>
        <fullName evidence="1">Uncharacterized protein</fullName>
    </submittedName>
</protein>
<organism evidence="1 2">
    <name type="scientific">Methylorubrum aminovorans</name>
    <dbReference type="NCBI Taxonomy" id="269069"/>
    <lineage>
        <taxon>Bacteria</taxon>
        <taxon>Pseudomonadati</taxon>
        <taxon>Pseudomonadota</taxon>
        <taxon>Alphaproteobacteria</taxon>
        <taxon>Hyphomicrobiales</taxon>
        <taxon>Methylobacteriaceae</taxon>
        <taxon>Methylorubrum</taxon>
    </lineage>
</organism>
<evidence type="ECO:0000313" key="2">
    <source>
        <dbReference type="Proteomes" id="UP001055039"/>
    </source>
</evidence>
<keyword evidence="2" id="KW-1185">Reference proteome</keyword>
<dbReference type="EMBL" id="BPRC01000010">
    <property type="protein sequence ID" value="GJE65870.1"/>
    <property type="molecule type" value="Genomic_DNA"/>
</dbReference>
<dbReference type="Proteomes" id="UP001055039">
    <property type="component" value="Unassembled WGS sequence"/>
</dbReference>
<accession>A0ABQ4UJA8</accession>
<reference evidence="1" key="2">
    <citation type="submission" date="2021-08" db="EMBL/GenBank/DDBJ databases">
        <authorList>
            <person name="Tani A."/>
            <person name="Ola A."/>
            <person name="Ogura Y."/>
            <person name="Katsura K."/>
            <person name="Hayashi T."/>
        </authorList>
    </citation>
    <scope>NUCLEOTIDE SEQUENCE</scope>
    <source>
        <strain evidence="1">NBRC 15686</strain>
    </source>
</reference>
<gene>
    <name evidence="1" type="ORF">LNAOJCKE_3084</name>
</gene>